<dbReference type="OrthoDB" id="25790at2759"/>
<dbReference type="EMBL" id="KZ989410">
    <property type="protein sequence ID" value="RKP26493.1"/>
    <property type="molecule type" value="Genomic_DNA"/>
</dbReference>
<dbReference type="Proteomes" id="UP000278143">
    <property type="component" value="Unassembled WGS sequence"/>
</dbReference>
<evidence type="ECO:0000256" key="2">
    <source>
        <dbReference type="ARBA" id="ARBA00023163"/>
    </source>
</evidence>
<keyword evidence="1" id="KW-0805">Transcription regulation</keyword>
<evidence type="ECO:0008006" key="6">
    <source>
        <dbReference type="Google" id="ProtNLM"/>
    </source>
</evidence>
<evidence type="ECO:0000256" key="3">
    <source>
        <dbReference type="SAM" id="MobiDB-lite"/>
    </source>
</evidence>
<gene>
    <name evidence="4" type="ORF">SYNPS1DRAFT_21756</name>
</gene>
<sequence>MQASASYCPLCKTTSAAKETLDSGDLVCTACGAVLSEWLLDDRLPAGEQTRLDRSATVYATQLKQRPHIRGITHQRVSGANEERAWHIFTRCLDHKIGILPRLLLCAACILYVVRESGQSMSLADVAALVNSNVTSVRRAYAQVERFIKESSEHTPQPQPSSSSTILTPSMDNTDPTRFLPSKLVQLQR</sequence>
<organism evidence="4 5">
    <name type="scientific">Syncephalis pseudoplumigaleata</name>
    <dbReference type="NCBI Taxonomy" id="1712513"/>
    <lineage>
        <taxon>Eukaryota</taxon>
        <taxon>Fungi</taxon>
        <taxon>Fungi incertae sedis</taxon>
        <taxon>Zoopagomycota</taxon>
        <taxon>Zoopagomycotina</taxon>
        <taxon>Zoopagomycetes</taxon>
        <taxon>Zoopagales</taxon>
        <taxon>Piptocephalidaceae</taxon>
        <taxon>Syncephalis</taxon>
    </lineage>
</organism>
<dbReference type="GO" id="GO:0070897">
    <property type="term" value="P:transcription preinitiation complex assembly"/>
    <property type="evidence" value="ECO:0007669"/>
    <property type="project" value="InterPro"/>
</dbReference>
<dbReference type="InterPro" id="IPR000812">
    <property type="entry name" value="TFIIB"/>
</dbReference>
<dbReference type="CDD" id="cd00043">
    <property type="entry name" value="CYCLIN_SF"/>
    <property type="match status" value="1"/>
</dbReference>
<dbReference type="Gene3D" id="2.20.25.10">
    <property type="match status" value="1"/>
</dbReference>
<keyword evidence="2" id="KW-0804">Transcription</keyword>
<dbReference type="SUPFAM" id="SSF57783">
    <property type="entry name" value="Zinc beta-ribbon"/>
    <property type="match status" value="1"/>
</dbReference>
<reference evidence="5" key="1">
    <citation type="journal article" date="2018" name="Nat. Microbiol.">
        <title>Leveraging single-cell genomics to expand the fungal tree of life.</title>
        <authorList>
            <person name="Ahrendt S.R."/>
            <person name="Quandt C.A."/>
            <person name="Ciobanu D."/>
            <person name="Clum A."/>
            <person name="Salamov A."/>
            <person name="Andreopoulos B."/>
            <person name="Cheng J.F."/>
            <person name="Woyke T."/>
            <person name="Pelin A."/>
            <person name="Henrissat B."/>
            <person name="Reynolds N.K."/>
            <person name="Benny G.L."/>
            <person name="Smith M.E."/>
            <person name="James T.Y."/>
            <person name="Grigoriev I.V."/>
        </authorList>
    </citation>
    <scope>NUCLEOTIDE SEQUENCE [LARGE SCALE GENOMIC DNA]</scope>
    <source>
        <strain evidence="5">Benny S71-1</strain>
    </source>
</reference>
<feature type="region of interest" description="Disordered" evidence="3">
    <location>
        <begin position="149"/>
        <end position="181"/>
    </location>
</feature>
<dbReference type="AlphaFoldDB" id="A0A4P9Z1X4"/>
<dbReference type="GO" id="GO:0017025">
    <property type="term" value="F:TBP-class protein binding"/>
    <property type="evidence" value="ECO:0007669"/>
    <property type="project" value="TreeGrafter"/>
</dbReference>
<accession>A0A4P9Z1X4</accession>
<dbReference type="GO" id="GO:0097550">
    <property type="term" value="C:transcription preinitiation complex"/>
    <property type="evidence" value="ECO:0007669"/>
    <property type="project" value="TreeGrafter"/>
</dbReference>
<evidence type="ECO:0000313" key="4">
    <source>
        <dbReference type="EMBL" id="RKP26493.1"/>
    </source>
</evidence>
<feature type="compositionally biased region" description="Low complexity" evidence="3">
    <location>
        <begin position="154"/>
        <end position="170"/>
    </location>
</feature>
<evidence type="ECO:0000313" key="5">
    <source>
        <dbReference type="Proteomes" id="UP000278143"/>
    </source>
</evidence>
<dbReference type="PANTHER" id="PTHR11618:SF13">
    <property type="entry name" value="TRANSCRIPTION INITIATION FACTOR IIB"/>
    <property type="match status" value="1"/>
</dbReference>
<protein>
    <recommendedName>
        <fullName evidence="6">TFIIB-type domain-containing protein</fullName>
    </recommendedName>
</protein>
<dbReference type="GO" id="GO:0005634">
    <property type="term" value="C:nucleus"/>
    <property type="evidence" value="ECO:0007669"/>
    <property type="project" value="TreeGrafter"/>
</dbReference>
<feature type="non-terminal residue" evidence="4">
    <location>
        <position position="189"/>
    </location>
</feature>
<keyword evidence="5" id="KW-1185">Reference proteome</keyword>
<dbReference type="InterPro" id="IPR036915">
    <property type="entry name" value="Cyclin-like_sf"/>
</dbReference>
<evidence type="ECO:0000256" key="1">
    <source>
        <dbReference type="ARBA" id="ARBA00023015"/>
    </source>
</evidence>
<proteinExistence type="predicted"/>
<name>A0A4P9Z1X4_9FUNG</name>
<dbReference type="SUPFAM" id="SSF47954">
    <property type="entry name" value="Cyclin-like"/>
    <property type="match status" value="1"/>
</dbReference>
<dbReference type="Gene3D" id="1.10.472.10">
    <property type="entry name" value="Cyclin-like"/>
    <property type="match status" value="1"/>
</dbReference>
<dbReference type="PANTHER" id="PTHR11618">
    <property type="entry name" value="TRANSCRIPTION INITIATION FACTOR IIB-RELATED"/>
    <property type="match status" value="1"/>
</dbReference>